<evidence type="ECO:0000256" key="5">
    <source>
        <dbReference type="PIRSR" id="PIRSR601548-4"/>
    </source>
</evidence>
<organism evidence="7 8">
    <name type="scientific">Pocillopora meandrina</name>
    <dbReference type="NCBI Taxonomy" id="46732"/>
    <lineage>
        <taxon>Eukaryota</taxon>
        <taxon>Metazoa</taxon>
        <taxon>Cnidaria</taxon>
        <taxon>Anthozoa</taxon>
        <taxon>Hexacorallia</taxon>
        <taxon>Scleractinia</taxon>
        <taxon>Astrocoeniina</taxon>
        <taxon>Pocilloporidae</taxon>
        <taxon>Pocillopora</taxon>
    </lineage>
</organism>
<reference evidence="7 8" key="1">
    <citation type="submission" date="2022-05" db="EMBL/GenBank/DDBJ databases">
        <authorList>
            <consortium name="Genoscope - CEA"/>
            <person name="William W."/>
        </authorList>
    </citation>
    <scope>NUCLEOTIDE SEQUENCE [LARGE SCALE GENOMIC DNA]</scope>
</reference>
<sequence>MSYVLQFQFHKAACEAAGHTGPLHTCSIYESKEAGKEIGDMLKMGKSKPWPEALKKLTGSETLDVGALSEYFEPLRKWMVEQRKELGYTGPGWDVDAKAGVSAVLPTLFNTVMGSLIVTVVLFC</sequence>
<dbReference type="Proteomes" id="UP001159428">
    <property type="component" value="Unassembled WGS sequence"/>
</dbReference>
<comment type="caution">
    <text evidence="7">The sequence shown here is derived from an EMBL/GenBank/DDBJ whole genome shotgun (WGS) entry which is preliminary data.</text>
</comment>
<evidence type="ECO:0008006" key="9">
    <source>
        <dbReference type="Google" id="ProtNLM"/>
    </source>
</evidence>
<keyword evidence="4" id="KW-0325">Glycoprotein</keyword>
<keyword evidence="2" id="KW-0732">Signal</keyword>
<comment type="similarity">
    <text evidence="1 6">Belongs to the peptidase M2 family.</text>
</comment>
<dbReference type="PANTHER" id="PTHR10514">
    <property type="entry name" value="ANGIOTENSIN-CONVERTING ENZYME"/>
    <property type="match status" value="1"/>
</dbReference>
<evidence type="ECO:0000256" key="3">
    <source>
        <dbReference type="ARBA" id="ARBA00023157"/>
    </source>
</evidence>
<feature type="disulfide bond" evidence="5">
    <location>
        <begin position="14"/>
        <end position="26"/>
    </location>
</feature>
<dbReference type="EMBL" id="CALNXJ010000124">
    <property type="protein sequence ID" value="CAH3165833.1"/>
    <property type="molecule type" value="Genomic_DNA"/>
</dbReference>
<dbReference type="GO" id="GO:0006508">
    <property type="term" value="P:proteolysis"/>
    <property type="evidence" value="ECO:0007669"/>
    <property type="project" value="InterPro"/>
</dbReference>
<name>A0AAU9Y1X4_9CNID</name>
<protein>
    <recommendedName>
        <fullName evidence="9">Angiotensin-converting enzyme</fullName>
    </recommendedName>
</protein>
<keyword evidence="3 5" id="KW-1015">Disulfide bond</keyword>
<evidence type="ECO:0000256" key="6">
    <source>
        <dbReference type="PROSITE-ProRule" id="PRU01355"/>
    </source>
</evidence>
<comment type="caution">
    <text evidence="6">Lacks conserved residue(s) required for the propagation of feature annotation.</text>
</comment>
<dbReference type="GO" id="GO:0008237">
    <property type="term" value="F:metallopeptidase activity"/>
    <property type="evidence" value="ECO:0007669"/>
    <property type="project" value="InterPro"/>
</dbReference>
<evidence type="ECO:0000256" key="1">
    <source>
        <dbReference type="ARBA" id="ARBA00008139"/>
    </source>
</evidence>
<evidence type="ECO:0000313" key="8">
    <source>
        <dbReference type="Proteomes" id="UP001159428"/>
    </source>
</evidence>
<gene>
    <name evidence="7" type="ORF">PMEA_00004378</name>
</gene>
<dbReference type="InterPro" id="IPR001548">
    <property type="entry name" value="Peptidase_M2"/>
</dbReference>
<evidence type="ECO:0000256" key="2">
    <source>
        <dbReference type="ARBA" id="ARBA00022729"/>
    </source>
</evidence>
<evidence type="ECO:0000256" key="4">
    <source>
        <dbReference type="ARBA" id="ARBA00023180"/>
    </source>
</evidence>
<dbReference type="Pfam" id="PF01401">
    <property type="entry name" value="Peptidase_M2"/>
    <property type="match status" value="1"/>
</dbReference>
<evidence type="ECO:0000313" key="7">
    <source>
        <dbReference type="EMBL" id="CAH3165833.1"/>
    </source>
</evidence>
<dbReference type="GO" id="GO:0008241">
    <property type="term" value="F:peptidyl-dipeptidase activity"/>
    <property type="evidence" value="ECO:0007669"/>
    <property type="project" value="InterPro"/>
</dbReference>
<dbReference type="PANTHER" id="PTHR10514:SF27">
    <property type="entry name" value="ANGIOTENSIN-CONVERTING ENZYME"/>
    <property type="match status" value="1"/>
</dbReference>
<accession>A0AAU9Y1X4</accession>
<dbReference type="GO" id="GO:0016020">
    <property type="term" value="C:membrane"/>
    <property type="evidence" value="ECO:0007669"/>
    <property type="project" value="InterPro"/>
</dbReference>
<dbReference type="PROSITE" id="PS52011">
    <property type="entry name" value="PEPTIDASE_M2"/>
    <property type="match status" value="1"/>
</dbReference>
<dbReference type="SUPFAM" id="SSF55486">
    <property type="entry name" value="Metalloproteases ('zincins'), catalytic domain"/>
    <property type="match status" value="1"/>
</dbReference>
<keyword evidence="8" id="KW-1185">Reference proteome</keyword>
<proteinExistence type="inferred from homology"/>
<dbReference type="AlphaFoldDB" id="A0AAU9Y1X4"/>